<evidence type="ECO:0000313" key="1">
    <source>
        <dbReference type="EMBL" id="MBS3679949.1"/>
    </source>
</evidence>
<dbReference type="RefSeq" id="WP_211741458.1">
    <property type="nucleotide sequence ID" value="NZ_JAGXBY010000002.1"/>
</dbReference>
<reference evidence="1 2" key="1">
    <citation type="submission" date="2021-05" db="EMBL/GenBank/DDBJ databases">
        <title>Ornithinibacillus massiliensis sp. nov.</title>
        <authorList>
            <person name="Iwaza R."/>
            <person name="Lagier J.-C."/>
            <person name="Raoult D."/>
        </authorList>
    </citation>
    <scope>NUCLEOTIDE SEQUENCE [LARGE SCALE GENOMIC DNA]</scope>
    <source>
        <strain evidence="1 2">Marseille-P3601</strain>
    </source>
</reference>
<dbReference type="EMBL" id="JAGXBY010000002">
    <property type="protein sequence ID" value="MBS3679949.1"/>
    <property type="molecule type" value="Genomic_DNA"/>
</dbReference>
<dbReference type="Proteomes" id="UP000681870">
    <property type="component" value="Unassembled WGS sequence"/>
</dbReference>
<proteinExistence type="predicted"/>
<evidence type="ECO:0000313" key="2">
    <source>
        <dbReference type="Proteomes" id="UP000681870"/>
    </source>
</evidence>
<name>A0ABS5MC98_9BACI</name>
<comment type="caution">
    <text evidence="1">The sequence shown here is derived from an EMBL/GenBank/DDBJ whole genome shotgun (WGS) entry which is preliminary data.</text>
</comment>
<protein>
    <submittedName>
        <fullName evidence="1">Uncharacterized protein</fullName>
    </submittedName>
</protein>
<keyword evidence="2" id="KW-1185">Reference proteome</keyword>
<sequence>MQITVNTFVKPINTYLNGMPQNETINTYTYIQPLSDHVEHFVVTSRTVKGYLSQFYFNVTTDVKSGNIDVRDIYSFVNALHSDVVTEIYRQPLKANRDVTSHIKSIQAHRDVFISTEYIPIQATVNVLENGSMSFYIINPSRSEVME</sequence>
<gene>
    <name evidence="1" type="ORF">KGF86_06970</name>
</gene>
<organism evidence="1 2">
    <name type="scientific">Ornithinibacillus massiliensis</name>
    <dbReference type="NCBI Taxonomy" id="1944633"/>
    <lineage>
        <taxon>Bacteria</taxon>
        <taxon>Bacillati</taxon>
        <taxon>Bacillota</taxon>
        <taxon>Bacilli</taxon>
        <taxon>Bacillales</taxon>
        <taxon>Bacillaceae</taxon>
        <taxon>Ornithinibacillus</taxon>
    </lineage>
</organism>
<accession>A0ABS5MC98</accession>